<proteinExistence type="predicted"/>
<sequence length="283" mass="32920">MNQFGGDWTALKIEILVEYAKAYLTIMKKHIYWRTLYFDGFAGTGFIVRGKAENPELTIGAARRIVEIDKPKSFDGYYFVEKDAKNVKELRKNTQEAFPQKTIHIVEDDCNIKLSDMAEHLKKPKDQRNYDKVLSYIDPCGMQLDWDSLKKLEGVGADVWILVPTGMGVNRLLKKDGEISDKWIDKLERFLGLTEQQIKNFFFREKVELTLFGEETRVTKIEKAVQRAAELYQNRLGDVFEFVTEPFELRNEKNSIMYHLIFVSNNSAALKIATDILNKYKHQ</sequence>
<keyword evidence="2" id="KW-1185">Reference proteome</keyword>
<evidence type="ECO:0000313" key="2">
    <source>
        <dbReference type="Proteomes" id="UP000245533"/>
    </source>
</evidence>
<dbReference type="RefSeq" id="WP_109646203.1">
    <property type="nucleotide sequence ID" value="NZ_QGGB01000005.1"/>
</dbReference>
<accession>A0A316TWB6</accession>
<dbReference type="EMBL" id="QGGB01000005">
    <property type="protein sequence ID" value="PWN06862.1"/>
    <property type="molecule type" value="Genomic_DNA"/>
</dbReference>
<comment type="caution">
    <text evidence="1">The sequence shown here is derived from an EMBL/GenBank/DDBJ whole genome shotgun (WGS) entry which is preliminary data.</text>
</comment>
<organism evidence="1 2">
    <name type="scientific">Rhodohalobacter mucosus</name>
    <dbReference type="NCBI Taxonomy" id="2079485"/>
    <lineage>
        <taxon>Bacteria</taxon>
        <taxon>Pseudomonadati</taxon>
        <taxon>Balneolota</taxon>
        <taxon>Balneolia</taxon>
        <taxon>Balneolales</taxon>
        <taxon>Balneolaceae</taxon>
        <taxon>Rhodohalobacter</taxon>
    </lineage>
</organism>
<gene>
    <name evidence="1" type="ORF">DDZ15_06190</name>
</gene>
<reference evidence="1 2" key="1">
    <citation type="submission" date="2018-05" db="EMBL/GenBank/DDBJ databases">
        <title>Rhodohalobacter halophilus gen. nov., sp. nov., a moderately halophilic member of the family Balneolaceae.</title>
        <authorList>
            <person name="Liu Z.-W."/>
        </authorList>
    </citation>
    <scope>NUCLEOTIDE SEQUENCE [LARGE SCALE GENOMIC DNA]</scope>
    <source>
        <strain evidence="1 2">8A47</strain>
    </source>
</reference>
<name>A0A316TWB6_9BACT</name>
<evidence type="ECO:0008006" key="3">
    <source>
        <dbReference type="Google" id="ProtNLM"/>
    </source>
</evidence>
<dbReference type="Proteomes" id="UP000245533">
    <property type="component" value="Unassembled WGS sequence"/>
</dbReference>
<dbReference type="InterPro" id="IPR031009">
    <property type="entry name" value="Tcm_partner"/>
</dbReference>
<dbReference type="OrthoDB" id="7838592at2"/>
<dbReference type="NCBIfam" id="TIGR04474">
    <property type="entry name" value="tcm_partner"/>
    <property type="match status" value="1"/>
</dbReference>
<evidence type="ECO:0000313" key="1">
    <source>
        <dbReference type="EMBL" id="PWN06862.1"/>
    </source>
</evidence>
<protein>
    <recommendedName>
        <fullName evidence="3">Three-Cys-motif partner protein</fullName>
    </recommendedName>
</protein>
<dbReference type="AlphaFoldDB" id="A0A316TWB6"/>